<gene>
    <name evidence="1" type="ORF">HHI36_002647</name>
</gene>
<organism evidence="1 2">
    <name type="scientific">Cryptolaemus montrouzieri</name>
    <dbReference type="NCBI Taxonomy" id="559131"/>
    <lineage>
        <taxon>Eukaryota</taxon>
        <taxon>Metazoa</taxon>
        <taxon>Ecdysozoa</taxon>
        <taxon>Arthropoda</taxon>
        <taxon>Hexapoda</taxon>
        <taxon>Insecta</taxon>
        <taxon>Pterygota</taxon>
        <taxon>Neoptera</taxon>
        <taxon>Endopterygota</taxon>
        <taxon>Coleoptera</taxon>
        <taxon>Polyphaga</taxon>
        <taxon>Cucujiformia</taxon>
        <taxon>Coccinelloidea</taxon>
        <taxon>Coccinellidae</taxon>
        <taxon>Scymninae</taxon>
        <taxon>Scymnini</taxon>
        <taxon>Cryptolaemus</taxon>
    </lineage>
</organism>
<evidence type="ECO:0000313" key="1">
    <source>
        <dbReference type="EMBL" id="KAL3288197.1"/>
    </source>
</evidence>
<feature type="non-terminal residue" evidence="1">
    <location>
        <position position="81"/>
    </location>
</feature>
<accession>A0ABD2PBN9</accession>
<proteinExistence type="predicted"/>
<reference evidence="1 2" key="1">
    <citation type="journal article" date="2021" name="BMC Biol.">
        <title>Horizontally acquired antibacterial genes associated with adaptive radiation of ladybird beetles.</title>
        <authorList>
            <person name="Li H.S."/>
            <person name="Tang X.F."/>
            <person name="Huang Y.H."/>
            <person name="Xu Z.Y."/>
            <person name="Chen M.L."/>
            <person name="Du X.Y."/>
            <person name="Qiu B.Y."/>
            <person name="Chen P.T."/>
            <person name="Zhang W."/>
            <person name="Slipinski A."/>
            <person name="Escalona H.E."/>
            <person name="Waterhouse R.M."/>
            <person name="Zwick A."/>
            <person name="Pang H."/>
        </authorList>
    </citation>
    <scope>NUCLEOTIDE SEQUENCE [LARGE SCALE GENOMIC DNA]</scope>
    <source>
        <strain evidence="1">SYSU2018</strain>
    </source>
</reference>
<protein>
    <submittedName>
        <fullName evidence="1">Uncharacterized protein</fullName>
    </submittedName>
</protein>
<name>A0ABD2PBN9_9CUCU</name>
<sequence length="81" mass="9322">MQIYRNESFKCRASETTIKDGIDPNFKENRQRKNVLDAIIAQVNARFTGMSSISQIFDFPKPSFLLEVDKTTSLQKCGQFQ</sequence>
<dbReference type="Proteomes" id="UP001516400">
    <property type="component" value="Unassembled WGS sequence"/>
</dbReference>
<dbReference type="AlphaFoldDB" id="A0ABD2PBN9"/>
<evidence type="ECO:0000313" key="2">
    <source>
        <dbReference type="Proteomes" id="UP001516400"/>
    </source>
</evidence>
<keyword evidence="2" id="KW-1185">Reference proteome</keyword>
<dbReference type="EMBL" id="JABFTP020000185">
    <property type="protein sequence ID" value="KAL3288197.1"/>
    <property type="molecule type" value="Genomic_DNA"/>
</dbReference>
<comment type="caution">
    <text evidence="1">The sequence shown here is derived from an EMBL/GenBank/DDBJ whole genome shotgun (WGS) entry which is preliminary data.</text>
</comment>